<accession>A0ABY7D368</accession>
<dbReference type="EMBL" id="CP110434">
    <property type="protein sequence ID" value="WAQ91563.1"/>
    <property type="molecule type" value="Genomic_DNA"/>
</dbReference>
<protein>
    <submittedName>
        <fullName evidence="1">Uncharacterized protein</fullName>
    </submittedName>
</protein>
<evidence type="ECO:0000313" key="2">
    <source>
        <dbReference type="Proteomes" id="UP001164743"/>
    </source>
</evidence>
<sequence>MEDWQGIIVKPYWRDYPQSVGRSRSELPELQINQEAHAWVPVGGFDTFLNKYTEELMGNYVKAALQVIPESDAASNMEPMLFELSNFYGRKLAPLLARHLLEPRYFNEEVKKQEGEAHLAILKEILISERGGDSLPQEEFVLVKNVLSAIRLLCQYKFITPEEVKDFFKDEGVIKTLGRHLVRCYDEQYPNLVNFKSFIPDMDFLRKDSKTNQYHWWLNLIDETTEGKILFRSMQKLFANMAPRRVLDGDMSSSKWAVFLDEGLYQGFEWKGSAVDPHKNQLACLKAYIEDISQDQSTTDSLEEVLSNYWIRNLIFRYNANSIGYALYESGRRDLLNQHDMTGKIIQIQTTRNRFFEENGWFDPNASPIRIHSAQKIVEFEQNKHKQTPNRYMNLKAEYENRFNKDDPINLMNGWLNPIDHVIISPADKPGTSKLKKLKKTLKNLIGYQ</sequence>
<gene>
    <name evidence="1" type="ORF">PtA15_14A447</name>
</gene>
<evidence type="ECO:0000313" key="1">
    <source>
        <dbReference type="EMBL" id="WAQ91563.1"/>
    </source>
</evidence>
<name>A0ABY7D368_9BASI</name>
<dbReference type="RefSeq" id="XP_053027118.1">
    <property type="nucleotide sequence ID" value="XM_053163164.1"/>
</dbReference>
<dbReference type="InterPro" id="IPR011992">
    <property type="entry name" value="EF-hand-dom_pair"/>
</dbReference>
<dbReference type="SUPFAM" id="SSF47473">
    <property type="entry name" value="EF-hand"/>
    <property type="match status" value="1"/>
</dbReference>
<dbReference type="GeneID" id="77804059"/>
<reference evidence="1" key="1">
    <citation type="submission" date="2022-10" db="EMBL/GenBank/DDBJ databases">
        <title>Puccinia triticina Genome sequencing and assembly.</title>
        <authorList>
            <person name="Li C."/>
        </authorList>
    </citation>
    <scope>NUCLEOTIDE SEQUENCE</scope>
    <source>
        <strain evidence="1">Pt15</strain>
    </source>
</reference>
<organism evidence="1 2">
    <name type="scientific">Puccinia triticina</name>
    <dbReference type="NCBI Taxonomy" id="208348"/>
    <lineage>
        <taxon>Eukaryota</taxon>
        <taxon>Fungi</taxon>
        <taxon>Dikarya</taxon>
        <taxon>Basidiomycota</taxon>
        <taxon>Pucciniomycotina</taxon>
        <taxon>Pucciniomycetes</taxon>
        <taxon>Pucciniales</taxon>
        <taxon>Pucciniaceae</taxon>
        <taxon>Puccinia</taxon>
    </lineage>
</organism>
<keyword evidence="2" id="KW-1185">Reference proteome</keyword>
<dbReference type="Proteomes" id="UP001164743">
    <property type="component" value="Chromosome 14A"/>
</dbReference>
<proteinExistence type="predicted"/>